<dbReference type="Pfam" id="PF04542">
    <property type="entry name" value="Sigma70_r2"/>
    <property type="match status" value="1"/>
</dbReference>
<evidence type="ECO:0000313" key="8">
    <source>
        <dbReference type="Proteomes" id="UP000199705"/>
    </source>
</evidence>
<dbReference type="PANTHER" id="PTHR43133">
    <property type="entry name" value="RNA POLYMERASE ECF-TYPE SIGMA FACTO"/>
    <property type="match status" value="1"/>
</dbReference>
<feature type="domain" description="RNA polymerase sigma-70 region 2" evidence="5">
    <location>
        <begin position="24"/>
        <end position="89"/>
    </location>
</feature>
<sequence>MGEEELHQLINGCVKQDRKSQKMLYKAFYGFSMGICLRYAGNRDEAAEVMNQGFMKVFTHIDRFDTSRPFKAWIGRIMMNVSIDYYRANLKMAYTEDLEKAENVSEGDLTDKNLNYEDLLAMVQQLPQAYRTVFNLFAIDGYSHEEIGEMLNINSGTSKSNLHKARQKLKQMILKAEETANKTNYNRGMDINPIVAYNGIGIDVRTTFFNNGIRG</sequence>
<dbReference type="SUPFAM" id="SSF88659">
    <property type="entry name" value="Sigma3 and sigma4 domains of RNA polymerase sigma factors"/>
    <property type="match status" value="1"/>
</dbReference>
<dbReference type="AlphaFoldDB" id="A0A1G7YZR5"/>
<protein>
    <submittedName>
        <fullName evidence="7">RNA polymerase sigma-70 factor, ECF subfamily</fullName>
    </submittedName>
</protein>
<dbReference type="InterPro" id="IPR036388">
    <property type="entry name" value="WH-like_DNA-bd_sf"/>
</dbReference>
<keyword evidence="3" id="KW-0731">Sigma factor</keyword>
<dbReference type="GO" id="GO:0003677">
    <property type="term" value="F:DNA binding"/>
    <property type="evidence" value="ECO:0007669"/>
    <property type="project" value="InterPro"/>
</dbReference>
<reference evidence="8" key="1">
    <citation type="submission" date="2016-10" db="EMBL/GenBank/DDBJ databases">
        <authorList>
            <person name="Varghese N."/>
            <person name="Submissions S."/>
        </authorList>
    </citation>
    <scope>NUCLEOTIDE SEQUENCE [LARGE SCALE GENOMIC DNA]</scope>
    <source>
        <strain evidence="8">Gh-67</strain>
    </source>
</reference>
<keyword evidence="4" id="KW-0804">Transcription</keyword>
<dbReference type="PANTHER" id="PTHR43133:SF46">
    <property type="entry name" value="RNA POLYMERASE SIGMA-70 FACTOR ECF SUBFAMILY"/>
    <property type="match status" value="1"/>
</dbReference>
<dbReference type="Pfam" id="PF08281">
    <property type="entry name" value="Sigma70_r4_2"/>
    <property type="match status" value="1"/>
</dbReference>
<dbReference type="InterPro" id="IPR013249">
    <property type="entry name" value="RNA_pol_sigma70_r4_t2"/>
</dbReference>
<feature type="domain" description="RNA polymerase sigma factor 70 region 4 type 2" evidence="6">
    <location>
        <begin position="117"/>
        <end position="169"/>
    </location>
</feature>
<dbReference type="InterPro" id="IPR007627">
    <property type="entry name" value="RNA_pol_sigma70_r2"/>
</dbReference>
<evidence type="ECO:0000256" key="4">
    <source>
        <dbReference type="ARBA" id="ARBA00023163"/>
    </source>
</evidence>
<dbReference type="Proteomes" id="UP000199705">
    <property type="component" value="Unassembled WGS sequence"/>
</dbReference>
<dbReference type="STRING" id="551996.SAMN05192573_106102"/>
<gene>
    <name evidence="7" type="ORF">SAMN05192573_106102</name>
</gene>
<dbReference type="RefSeq" id="WP_091167875.1">
    <property type="nucleotide sequence ID" value="NZ_FNCG01000006.1"/>
</dbReference>
<evidence type="ECO:0000259" key="5">
    <source>
        <dbReference type="Pfam" id="PF04542"/>
    </source>
</evidence>
<dbReference type="InterPro" id="IPR039425">
    <property type="entry name" value="RNA_pol_sigma-70-like"/>
</dbReference>
<evidence type="ECO:0000259" key="6">
    <source>
        <dbReference type="Pfam" id="PF08281"/>
    </source>
</evidence>
<evidence type="ECO:0000313" key="7">
    <source>
        <dbReference type="EMBL" id="SDH02018.1"/>
    </source>
</evidence>
<keyword evidence="8" id="KW-1185">Reference proteome</keyword>
<dbReference type="InterPro" id="IPR013324">
    <property type="entry name" value="RNA_pol_sigma_r3/r4-like"/>
</dbReference>
<dbReference type="SUPFAM" id="SSF88946">
    <property type="entry name" value="Sigma2 domain of RNA polymerase sigma factors"/>
    <property type="match status" value="1"/>
</dbReference>
<evidence type="ECO:0000256" key="1">
    <source>
        <dbReference type="ARBA" id="ARBA00010641"/>
    </source>
</evidence>
<dbReference type="CDD" id="cd06171">
    <property type="entry name" value="Sigma70_r4"/>
    <property type="match status" value="1"/>
</dbReference>
<dbReference type="Gene3D" id="1.10.10.10">
    <property type="entry name" value="Winged helix-like DNA-binding domain superfamily/Winged helix DNA-binding domain"/>
    <property type="match status" value="1"/>
</dbReference>
<comment type="similarity">
    <text evidence="1">Belongs to the sigma-70 factor family. ECF subfamily.</text>
</comment>
<dbReference type="Gene3D" id="1.10.1740.10">
    <property type="match status" value="1"/>
</dbReference>
<dbReference type="GO" id="GO:0006352">
    <property type="term" value="P:DNA-templated transcription initiation"/>
    <property type="evidence" value="ECO:0007669"/>
    <property type="project" value="InterPro"/>
</dbReference>
<dbReference type="InterPro" id="IPR014284">
    <property type="entry name" value="RNA_pol_sigma-70_dom"/>
</dbReference>
<dbReference type="GO" id="GO:0016987">
    <property type="term" value="F:sigma factor activity"/>
    <property type="evidence" value="ECO:0007669"/>
    <property type="project" value="UniProtKB-KW"/>
</dbReference>
<evidence type="ECO:0000256" key="3">
    <source>
        <dbReference type="ARBA" id="ARBA00023082"/>
    </source>
</evidence>
<proteinExistence type="inferred from homology"/>
<dbReference type="NCBIfam" id="TIGR02937">
    <property type="entry name" value="sigma70-ECF"/>
    <property type="match status" value="1"/>
</dbReference>
<dbReference type="InterPro" id="IPR013325">
    <property type="entry name" value="RNA_pol_sigma_r2"/>
</dbReference>
<name>A0A1G7YZR5_9SPHI</name>
<accession>A0A1G7YZR5</accession>
<dbReference type="EMBL" id="FNCG01000006">
    <property type="protein sequence ID" value="SDH02018.1"/>
    <property type="molecule type" value="Genomic_DNA"/>
</dbReference>
<evidence type="ECO:0000256" key="2">
    <source>
        <dbReference type="ARBA" id="ARBA00023015"/>
    </source>
</evidence>
<keyword evidence="2" id="KW-0805">Transcription regulation</keyword>
<organism evidence="7 8">
    <name type="scientific">Mucilaginibacter gossypii</name>
    <dbReference type="NCBI Taxonomy" id="551996"/>
    <lineage>
        <taxon>Bacteria</taxon>
        <taxon>Pseudomonadati</taxon>
        <taxon>Bacteroidota</taxon>
        <taxon>Sphingobacteriia</taxon>
        <taxon>Sphingobacteriales</taxon>
        <taxon>Sphingobacteriaceae</taxon>
        <taxon>Mucilaginibacter</taxon>
    </lineage>
</organism>